<dbReference type="InterPro" id="IPR002347">
    <property type="entry name" value="SDR_fam"/>
</dbReference>
<gene>
    <name evidence="4" type="ORF">FOJ82_06555</name>
</gene>
<dbReference type="Gene3D" id="3.40.50.720">
    <property type="entry name" value="NAD(P)-binding Rossmann-like Domain"/>
    <property type="match status" value="2"/>
</dbReference>
<proteinExistence type="inferred from homology"/>
<feature type="domain" description="Ketoreductase" evidence="3">
    <location>
        <begin position="224"/>
        <end position="411"/>
    </location>
</feature>
<dbReference type="OrthoDB" id="9808187at2"/>
<feature type="compositionally biased region" description="Basic and acidic residues" evidence="2">
    <location>
        <begin position="70"/>
        <end position="82"/>
    </location>
</feature>
<dbReference type="SMART" id="SM00822">
    <property type="entry name" value="PKS_KR"/>
    <property type="match status" value="1"/>
</dbReference>
<evidence type="ECO:0000313" key="4">
    <source>
        <dbReference type="EMBL" id="TRY18772.1"/>
    </source>
</evidence>
<keyword evidence="5" id="KW-1185">Reference proteome</keyword>
<dbReference type="InterPro" id="IPR036291">
    <property type="entry name" value="NAD(P)-bd_dom_sf"/>
</dbReference>
<evidence type="ECO:0000256" key="2">
    <source>
        <dbReference type="SAM" id="MobiDB-lite"/>
    </source>
</evidence>
<dbReference type="PANTHER" id="PTHR42760">
    <property type="entry name" value="SHORT-CHAIN DEHYDROGENASES/REDUCTASES FAMILY MEMBER"/>
    <property type="match status" value="1"/>
</dbReference>
<dbReference type="InterPro" id="IPR057326">
    <property type="entry name" value="KR_dom"/>
</dbReference>
<evidence type="ECO:0000313" key="5">
    <source>
        <dbReference type="Proteomes" id="UP000317638"/>
    </source>
</evidence>
<evidence type="ECO:0000259" key="3">
    <source>
        <dbReference type="SMART" id="SM00822"/>
    </source>
</evidence>
<dbReference type="Pfam" id="PF13561">
    <property type="entry name" value="adh_short_C2"/>
    <property type="match status" value="1"/>
</dbReference>
<organism evidence="4 5">
    <name type="scientific">Tessaracoccus rhinocerotis</name>
    <dbReference type="NCBI Taxonomy" id="1689449"/>
    <lineage>
        <taxon>Bacteria</taxon>
        <taxon>Bacillati</taxon>
        <taxon>Actinomycetota</taxon>
        <taxon>Actinomycetes</taxon>
        <taxon>Propionibacteriales</taxon>
        <taxon>Propionibacteriaceae</taxon>
        <taxon>Tessaracoccus</taxon>
    </lineage>
</organism>
<dbReference type="RefSeq" id="WP_143937664.1">
    <property type="nucleotide sequence ID" value="NZ_VKKG01000002.1"/>
</dbReference>
<protein>
    <submittedName>
        <fullName evidence="4">3-oxoacyl-ACP reductase</fullName>
    </submittedName>
</protein>
<name>A0A553K235_9ACTN</name>
<reference evidence="4 5" key="1">
    <citation type="submission" date="2019-07" db="EMBL/GenBank/DDBJ databases">
        <authorList>
            <person name="Zhou L.-Y."/>
        </authorList>
    </citation>
    <scope>NUCLEOTIDE SEQUENCE [LARGE SCALE GENOMIC DNA]</scope>
    <source>
        <strain evidence="4 5">YIM 101269</strain>
    </source>
</reference>
<feature type="region of interest" description="Disordered" evidence="2">
    <location>
        <begin position="70"/>
        <end position="92"/>
    </location>
</feature>
<dbReference type="FunFam" id="3.40.50.720:FF:000338">
    <property type="entry name" value="3-oxoacyl-ACP reductase FabG"/>
    <property type="match status" value="1"/>
</dbReference>
<dbReference type="PRINTS" id="PR00081">
    <property type="entry name" value="GDHRDH"/>
</dbReference>
<sequence length="469" mass="48935">MASRSILETIYNTGPGRAVARRAGLSDPPRLKRGRTLIGPVVLAELDGGGIGASVLAELGISAEEALRDLPELRTKDEKGREAPPSYPTRPGSLVVDATGLRSIEQLEQLRQVLRPAMKSLERSGRIVLLATDASAVDGLEAHAVAQGIDGINRTVGKELRGGSTSNLVFVREGTTAADLASTVDFLLEGRSAFVSGQSWRVGPRKEGDATGTDYDRSCPFKGRIVVVTGSARGIGAAISRTFARDGATVVAVDIPAAGESLAEVANEVGGSALQLDITIPEAGNRIAAHVARVHGADAKIWAIVHNAGITRDKMLANMDEKRWAQVLDVNLAAEIRMNEILLDTSLPGGLAENSRIIGIASTSGVAGNKGQTNYAASKAGVMGLVWAESEALEHRPVTVNAVAPGFIETEMTGAIPFVSREIFRRTNSLGQGGQPVDVAETIAWLANPASGGVTGQVVRVCGQNLVGA</sequence>
<dbReference type="PANTHER" id="PTHR42760:SF78">
    <property type="entry name" value="3-OXOACYL-[ACYL-CARRIER-PROTEIN] REDUCTASE [NADH]"/>
    <property type="match status" value="1"/>
</dbReference>
<dbReference type="Proteomes" id="UP000317638">
    <property type="component" value="Unassembled WGS sequence"/>
</dbReference>
<dbReference type="SUPFAM" id="SSF51735">
    <property type="entry name" value="NAD(P)-binding Rossmann-fold domains"/>
    <property type="match status" value="1"/>
</dbReference>
<dbReference type="NCBIfam" id="NF006110">
    <property type="entry name" value="PRK08261.1"/>
    <property type="match status" value="1"/>
</dbReference>
<dbReference type="GO" id="GO:0016616">
    <property type="term" value="F:oxidoreductase activity, acting on the CH-OH group of donors, NAD or NADP as acceptor"/>
    <property type="evidence" value="ECO:0007669"/>
    <property type="project" value="TreeGrafter"/>
</dbReference>
<accession>A0A553K235</accession>
<dbReference type="EMBL" id="VKKG01000002">
    <property type="protein sequence ID" value="TRY18772.1"/>
    <property type="molecule type" value="Genomic_DNA"/>
</dbReference>
<evidence type="ECO:0000256" key="1">
    <source>
        <dbReference type="ARBA" id="ARBA00006484"/>
    </source>
</evidence>
<comment type="caution">
    <text evidence="4">The sequence shown here is derived from an EMBL/GenBank/DDBJ whole genome shotgun (WGS) entry which is preliminary data.</text>
</comment>
<comment type="similarity">
    <text evidence="1">Belongs to the short-chain dehydrogenases/reductases (SDR) family.</text>
</comment>
<dbReference type="AlphaFoldDB" id="A0A553K235"/>